<dbReference type="RefSeq" id="WP_380683279.1">
    <property type="nucleotide sequence ID" value="NZ_JAIVEF010000001.1"/>
</dbReference>
<proteinExistence type="inferred from homology"/>
<dbReference type="GO" id="GO:0031411">
    <property type="term" value="C:gas vesicle"/>
    <property type="evidence" value="ECO:0007669"/>
    <property type="project" value="UniProtKB-SubCell"/>
</dbReference>
<evidence type="ECO:0000313" key="6">
    <source>
        <dbReference type="Proteomes" id="UP001595925"/>
    </source>
</evidence>
<dbReference type="InterPro" id="IPR009430">
    <property type="entry name" value="GvpL/GvpF"/>
</dbReference>
<sequence>MTGDGPLDPGVAAGDVDAADAEDGEGPPEIDEGRYLYCVVSVDEGSPVEAFEATGVSDEPVSVVTNGGIAAVVHSCEEVYDSADLGRVRRWLVRHQSVVDDAGEAFGTPIPFQFDTILRGDDEAVEEWLAAEGDRLRELLASLAGHWEYRVEVVERDPPSADRLEETDEELADLRERIDGSGEGTGFLVEKQYEKRVETLREHRRAELTADLADRLAEHTREVHELDRSPAADLAGGSGREREGETICRLTLLVAEEREEAVGAALDPVADREGIEVRFTGPWPPYTFVPELGGGEE</sequence>
<dbReference type="Proteomes" id="UP001595925">
    <property type="component" value="Unassembled WGS sequence"/>
</dbReference>
<gene>
    <name evidence="5" type="primary">gvpL</name>
    <name evidence="5" type="ORF">ACFPFO_12800</name>
</gene>
<dbReference type="AlphaFoldDB" id="A0ABD5QFY0"/>
<organism evidence="5 6">
    <name type="scientific">Saliphagus infecundisoli</name>
    <dbReference type="NCBI Taxonomy" id="1849069"/>
    <lineage>
        <taxon>Archaea</taxon>
        <taxon>Methanobacteriati</taxon>
        <taxon>Methanobacteriota</taxon>
        <taxon>Stenosarchaea group</taxon>
        <taxon>Halobacteria</taxon>
        <taxon>Halobacteriales</taxon>
        <taxon>Natrialbaceae</taxon>
        <taxon>Saliphagus</taxon>
    </lineage>
</organism>
<protein>
    <submittedName>
        <fullName evidence="5">Gas vesicle protein GvpL</fullName>
    </submittedName>
</protein>
<evidence type="ECO:0000313" key="5">
    <source>
        <dbReference type="EMBL" id="MFC4988625.1"/>
    </source>
</evidence>
<reference evidence="5 6" key="1">
    <citation type="journal article" date="2019" name="Int. J. Syst. Evol. Microbiol.">
        <title>The Global Catalogue of Microorganisms (GCM) 10K type strain sequencing project: providing services to taxonomists for standard genome sequencing and annotation.</title>
        <authorList>
            <consortium name="The Broad Institute Genomics Platform"/>
            <consortium name="The Broad Institute Genome Sequencing Center for Infectious Disease"/>
            <person name="Wu L."/>
            <person name="Ma J."/>
        </authorList>
    </citation>
    <scope>NUCLEOTIDE SEQUENCE [LARGE SCALE GENOMIC DNA]</scope>
    <source>
        <strain evidence="5 6">CGMCC 1.15824</strain>
    </source>
</reference>
<evidence type="ECO:0000256" key="3">
    <source>
        <dbReference type="ARBA" id="ARBA00035643"/>
    </source>
</evidence>
<dbReference type="PANTHER" id="PTHR36852:SF1">
    <property type="entry name" value="PROTEIN GVPL 2"/>
    <property type="match status" value="1"/>
</dbReference>
<dbReference type="InterPro" id="IPR054796">
    <property type="entry name" value="Gas_vesic_GvpL"/>
</dbReference>
<accession>A0ABD5QFY0</accession>
<feature type="compositionally biased region" description="Acidic residues" evidence="4">
    <location>
        <begin position="17"/>
        <end position="30"/>
    </location>
</feature>
<evidence type="ECO:0000256" key="2">
    <source>
        <dbReference type="ARBA" id="ARBA00035108"/>
    </source>
</evidence>
<dbReference type="NCBIfam" id="NF045778">
    <property type="entry name" value="gas_vesic_GvpL"/>
    <property type="match status" value="1"/>
</dbReference>
<keyword evidence="6" id="KW-1185">Reference proteome</keyword>
<keyword evidence="1" id="KW-0304">Gas vesicle</keyword>
<dbReference type="PANTHER" id="PTHR36852">
    <property type="entry name" value="PROTEIN GVPL 2"/>
    <property type="match status" value="1"/>
</dbReference>
<dbReference type="Pfam" id="PF06386">
    <property type="entry name" value="GvpL_GvpF"/>
    <property type="match status" value="1"/>
</dbReference>
<name>A0ABD5QFY0_9EURY</name>
<comment type="subcellular location">
    <subcellularLocation>
        <location evidence="2">Gas vesicle</location>
    </subcellularLocation>
</comment>
<evidence type="ECO:0000256" key="1">
    <source>
        <dbReference type="ARBA" id="ARBA00022987"/>
    </source>
</evidence>
<comment type="caution">
    <text evidence="5">The sequence shown here is derived from an EMBL/GenBank/DDBJ whole genome shotgun (WGS) entry which is preliminary data.</text>
</comment>
<dbReference type="EMBL" id="JBHSJG010000036">
    <property type="protein sequence ID" value="MFC4988625.1"/>
    <property type="molecule type" value="Genomic_DNA"/>
</dbReference>
<feature type="region of interest" description="Disordered" evidence="4">
    <location>
        <begin position="1"/>
        <end position="30"/>
    </location>
</feature>
<evidence type="ECO:0000256" key="4">
    <source>
        <dbReference type="SAM" id="MobiDB-lite"/>
    </source>
</evidence>
<comment type="similarity">
    <text evidence="3">Belongs to the gas vesicle GvpF/GvpL family.</text>
</comment>